<dbReference type="AlphaFoldDB" id="A0A1A6A6S6"/>
<dbReference type="EMBL" id="KI894030">
    <property type="protein sequence ID" value="OBR85767.1"/>
    <property type="molecule type" value="Genomic_DNA"/>
</dbReference>
<dbReference type="Proteomes" id="UP000078595">
    <property type="component" value="Chromosome 4"/>
</dbReference>
<dbReference type="VEuPathDB" id="FungiDB:I303_03479"/>
<organism evidence="1">
    <name type="scientific">Kwoniella dejecticola CBS 10117</name>
    <dbReference type="NCBI Taxonomy" id="1296121"/>
    <lineage>
        <taxon>Eukaryota</taxon>
        <taxon>Fungi</taxon>
        <taxon>Dikarya</taxon>
        <taxon>Basidiomycota</taxon>
        <taxon>Agaricomycotina</taxon>
        <taxon>Tremellomycetes</taxon>
        <taxon>Tremellales</taxon>
        <taxon>Cryptococcaceae</taxon>
        <taxon>Kwoniella</taxon>
    </lineage>
</organism>
<keyword evidence="3" id="KW-1185">Reference proteome</keyword>
<accession>A0A1A6A6S6</accession>
<dbReference type="GeneID" id="28967178"/>
<reference evidence="1" key="1">
    <citation type="submission" date="2013-07" db="EMBL/GenBank/DDBJ databases">
        <title>The Genome Sequence of Cryptococcus dejecticola CBS10117.</title>
        <authorList>
            <consortium name="The Broad Institute Genome Sequencing Platform"/>
            <person name="Cuomo C."/>
            <person name="Litvintseva A."/>
            <person name="Chen Y."/>
            <person name="Heitman J."/>
            <person name="Sun S."/>
            <person name="Springer D."/>
            <person name="Dromer F."/>
            <person name="Young S.K."/>
            <person name="Zeng Q."/>
            <person name="Gargeya S."/>
            <person name="Fitzgerald M."/>
            <person name="Abouelleil A."/>
            <person name="Alvarado L."/>
            <person name="Berlin A.M."/>
            <person name="Chapman S.B."/>
            <person name="Dewar J."/>
            <person name="Goldberg J."/>
            <person name="Griggs A."/>
            <person name="Gujja S."/>
            <person name="Hansen M."/>
            <person name="Howarth C."/>
            <person name="Imamovic A."/>
            <person name="Larimer J."/>
            <person name="McCowan C."/>
            <person name="Murphy C."/>
            <person name="Pearson M."/>
            <person name="Priest M."/>
            <person name="Roberts A."/>
            <person name="Saif S."/>
            <person name="Shea T."/>
            <person name="Sykes S."/>
            <person name="Wortman J."/>
            <person name="Nusbaum C."/>
            <person name="Birren B."/>
        </authorList>
    </citation>
    <scope>NUCLEOTIDE SEQUENCE [LARGE SCALE GENOMIC DNA]</scope>
    <source>
        <strain evidence="1">CBS 10117</strain>
    </source>
</reference>
<protein>
    <submittedName>
        <fullName evidence="1">Uncharacterized protein</fullName>
    </submittedName>
</protein>
<sequence>MTTYRTAALTEDQVTRLLLEFTNTVMDRRSVYRPHTLNEGTNEYGDAYTRNSGPLDDGTKWTSEKFVVYFGRAPHNETGVSNSTTLHLTSIDTETFMQNVADHMRGKHEHHEYHAENGPGIQPDCPRNWIQVELPGDPTFGSQMTCLTEDQIDGFQRSAQDLCDKGEAHQVDSETELEGDIV</sequence>
<dbReference type="KEGG" id="kdj:28967178"/>
<dbReference type="EMBL" id="CP144533">
    <property type="protein sequence ID" value="WWC60880.1"/>
    <property type="molecule type" value="Genomic_DNA"/>
</dbReference>
<name>A0A1A6A6S6_9TREE</name>
<evidence type="ECO:0000313" key="3">
    <source>
        <dbReference type="Proteomes" id="UP000078595"/>
    </source>
</evidence>
<proteinExistence type="predicted"/>
<dbReference type="RefSeq" id="XP_018263609.1">
    <property type="nucleotide sequence ID" value="XM_018406801.1"/>
</dbReference>
<gene>
    <name evidence="1" type="ORF">I303_03479</name>
    <name evidence="2" type="ORF">I303_103456</name>
</gene>
<evidence type="ECO:0000313" key="2">
    <source>
        <dbReference type="EMBL" id="WWC60880.1"/>
    </source>
</evidence>
<reference evidence="2" key="2">
    <citation type="submission" date="2013-07" db="EMBL/GenBank/DDBJ databases">
        <authorList>
            <consortium name="The Broad Institute Genome Sequencing Platform"/>
            <person name="Cuomo C."/>
            <person name="Litvintseva A."/>
            <person name="Chen Y."/>
            <person name="Heitman J."/>
            <person name="Sun S."/>
            <person name="Springer D."/>
            <person name="Dromer F."/>
            <person name="Young S.K."/>
            <person name="Zeng Q."/>
            <person name="Gargeya S."/>
            <person name="Fitzgerald M."/>
            <person name="Abouelleil A."/>
            <person name="Alvarado L."/>
            <person name="Berlin A.M."/>
            <person name="Chapman S.B."/>
            <person name="Dewar J."/>
            <person name="Goldberg J."/>
            <person name="Griggs A."/>
            <person name="Gujja S."/>
            <person name="Hansen M."/>
            <person name="Howarth C."/>
            <person name="Imamovic A."/>
            <person name="Larimer J."/>
            <person name="McCowan C."/>
            <person name="Murphy C."/>
            <person name="Pearson M."/>
            <person name="Priest M."/>
            <person name="Roberts A."/>
            <person name="Saif S."/>
            <person name="Shea T."/>
            <person name="Sykes S."/>
            <person name="Wortman J."/>
            <person name="Nusbaum C."/>
            <person name="Birren B."/>
        </authorList>
    </citation>
    <scope>NUCLEOTIDE SEQUENCE</scope>
    <source>
        <strain evidence="2">CBS 10117</strain>
    </source>
</reference>
<reference evidence="2" key="3">
    <citation type="submission" date="2024-02" db="EMBL/GenBank/DDBJ databases">
        <title>Comparative genomics of Cryptococcus and Kwoniella reveals pathogenesis evolution and contrasting modes of karyotype evolution via chromosome fusion or intercentromeric recombination.</title>
        <authorList>
            <person name="Coelho M.A."/>
            <person name="David-Palma M."/>
            <person name="Shea T."/>
            <person name="Bowers K."/>
            <person name="McGinley-Smith S."/>
            <person name="Mohammad A.W."/>
            <person name="Gnirke A."/>
            <person name="Yurkov A.M."/>
            <person name="Nowrousian M."/>
            <person name="Sun S."/>
            <person name="Cuomo C.A."/>
            <person name="Heitman J."/>
        </authorList>
    </citation>
    <scope>NUCLEOTIDE SEQUENCE</scope>
    <source>
        <strain evidence="2">CBS 10117</strain>
    </source>
</reference>
<evidence type="ECO:0000313" key="1">
    <source>
        <dbReference type="EMBL" id="OBR85767.1"/>
    </source>
</evidence>